<dbReference type="InterPro" id="IPR017972">
    <property type="entry name" value="Cyt_P450_CS"/>
</dbReference>
<dbReference type="PANTHER" id="PTHR24305:SF210">
    <property type="entry name" value="CYTOCHROME P450 MONOOXYGENASE ASQL-RELATED"/>
    <property type="match status" value="1"/>
</dbReference>
<evidence type="ECO:0000256" key="1">
    <source>
        <dbReference type="ARBA" id="ARBA00001971"/>
    </source>
</evidence>
<evidence type="ECO:0000256" key="4">
    <source>
        <dbReference type="ARBA" id="ARBA00022723"/>
    </source>
</evidence>
<evidence type="ECO:0000256" key="2">
    <source>
        <dbReference type="ARBA" id="ARBA00010617"/>
    </source>
</evidence>
<evidence type="ECO:0000256" key="7">
    <source>
        <dbReference type="ARBA" id="ARBA00023033"/>
    </source>
</evidence>
<evidence type="ECO:0000256" key="5">
    <source>
        <dbReference type="ARBA" id="ARBA00023002"/>
    </source>
</evidence>
<proteinExistence type="inferred from homology"/>
<sequence length="503" mass="57207">MNFLRILLALVPAYAAFYVLNALYNVFLHPLRKFPGPKLFAMSAIPIYCLRVRGRTAIVLQRMHVKYGTVVRIGPNELSHIDPRCLKDLYGPFPAGKPIFQRNPVQLGADPPGVQGIFRGDDTTHARQRRIFAPAFSDRGVKAQEAVFQKYTALLVARLREAANTKTDANMVKLYNLTTFDIMGELLFSESFGLLKDGEYLPWMESAFENIKFICLSQAARQFPILKPLFRLLVPTSVLRQRDFYNDFVKRMVDRRIALPHDEIKVEKPDIWSLTMSDGGAHMLNMDEMYINSSLFVTAATETSSALMSAFTWYLCKYPETLRKLQDEIRAFASAEDLLSFTKLQTLPYLNACLKEAMRVYPPAPNVMMRLVPTGGSVVAGEYLPGGVTVGFSHYSAYHSTLHFKNPSSFVPERWLPTSNEDGEGEGEENIYASDNKTVHQPFSVGPRNCLGVTMAHHEIRLIMASVIWHFNFELIDEDDNWADQRNFELWEKKPLPVRFTPV</sequence>
<evidence type="ECO:0000256" key="6">
    <source>
        <dbReference type="ARBA" id="ARBA00023004"/>
    </source>
</evidence>
<dbReference type="CDD" id="cd11058">
    <property type="entry name" value="CYP60B-like"/>
    <property type="match status" value="1"/>
</dbReference>
<dbReference type="InterPro" id="IPR050121">
    <property type="entry name" value="Cytochrome_P450_monoxygenase"/>
</dbReference>
<accession>A0ABR4I671</accession>
<dbReference type="Proteomes" id="UP001610335">
    <property type="component" value="Unassembled WGS sequence"/>
</dbReference>
<gene>
    <name evidence="9" type="ORF">BDW59DRAFT_173569</name>
</gene>
<comment type="caution">
    <text evidence="9">The sequence shown here is derived from an EMBL/GenBank/DDBJ whole genome shotgun (WGS) entry which is preliminary data.</text>
</comment>
<protein>
    <submittedName>
        <fullName evidence="9">Cytochrome P450</fullName>
    </submittedName>
</protein>
<evidence type="ECO:0000256" key="8">
    <source>
        <dbReference type="RuleBase" id="RU000461"/>
    </source>
</evidence>
<dbReference type="Gene3D" id="1.10.630.10">
    <property type="entry name" value="Cytochrome P450"/>
    <property type="match status" value="1"/>
</dbReference>
<evidence type="ECO:0000256" key="3">
    <source>
        <dbReference type="ARBA" id="ARBA00022617"/>
    </source>
</evidence>
<organism evidence="9 10">
    <name type="scientific">Aspergillus cavernicola</name>
    <dbReference type="NCBI Taxonomy" id="176166"/>
    <lineage>
        <taxon>Eukaryota</taxon>
        <taxon>Fungi</taxon>
        <taxon>Dikarya</taxon>
        <taxon>Ascomycota</taxon>
        <taxon>Pezizomycotina</taxon>
        <taxon>Eurotiomycetes</taxon>
        <taxon>Eurotiomycetidae</taxon>
        <taxon>Eurotiales</taxon>
        <taxon>Aspergillaceae</taxon>
        <taxon>Aspergillus</taxon>
        <taxon>Aspergillus subgen. Nidulantes</taxon>
    </lineage>
</organism>
<keyword evidence="5 8" id="KW-0560">Oxidoreductase</keyword>
<keyword evidence="4 8" id="KW-0479">Metal-binding</keyword>
<keyword evidence="6 8" id="KW-0408">Iron</keyword>
<comment type="similarity">
    <text evidence="2 8">Belongs to the cytochrome P450 family.</text>
</comment>
<dbReference type="PRINTS" id="PR00463">
    <property type="entry name" value="EP450I"/>
</dbReference>
<dbReference type="InterPro" id="IPR001128">
    <property type="entry name" value="Cyt_P450"/>
</dbReference>
<keyword evidence="10" id="KW-1185">Reference proteome</keyword>
<dbReference type="PANTHER" id="PTHR24305">
    <property type="entry name" value="CYTOCHROME P450"/>
    <property type="match status" value="1"/>
</dbReference>
<dbReference type="PRINTS" id="PR00385">
    <property type="entry name" value="P450"/>
</dbReference>
<dbReference type="Pfam" id="PF00067">
    <property type="entry name" value="p450"/>
    <property type="match status" value="1"/>
</dbReference>
<comment type="cofactor">
    <cofactor evidence="1">
        <name>heme</name>
        <dbReference type="ChEBI" id="CHEBI:30413"/>
    </cofactor>
</comment>
<dbReference type="InterPro" id="IPR036396">
    <property type="entry name" value="Cyt_P450_sf"/>
</dbReference>
<dbReference type="SUPFAM" id="SSF48264">
    <property type="entry name" value="Cytochrome P450"/>
    <property type="match status" value="1"/>
</dbReference>
<name>A0ABR4I671_9EURO</name>
<dbReference type="EMBL" id="JBFXLS010000054">
    <property type="protein sequence ID" value="KAL2823233.1"/>
    <property type="molecule type" value="Genomic_DNA"/>
</dbReference>
<evidence type="ECO:0000313" key="10">
    <source>
        <dbReference type="Proteomes" id="UP001610335"/>
    </source>
</evidence>
<dbReference type="InterPro" id="IPR002401">
    <property type="entry name" value="Cyt_P450_E_grp-I"/>
</dbReference>
<dbReference type="PROSITE" id="PS00086">
    <property type="entry name" value="CYTOCHROME_P450"/>
    <property type="match status" value="1"/>
</dbReference>
<keyword evidence="7 8" id="KW-0503">Monooxygenase</keyword>
<keyword evidence="3 8" id="KW-0349">Heme</keyword>
<reference evidence="9 10" key="1">
    <citation type="submission" date="2024-07" db="EMBL/GenBank/DDBJ databases">
        <title>Section-level genome sequencing and comparative genomics of Aspergillus sections Usti and Cavernicolus.</title>
        <authorList>
            <consortium name="Lawrence Berkeley National Laboratory"/>
            <person name="Nybo J.L."/>
            <person name="Vesth T.C."/>
            <person name="Theobald S."/>
            <person name="Frisvad J.C."/>
            <person name="Larsen T.O."/>
            <person name="Kjaerboelling I."/>
            <person name="Rothschild-Mancinelli K."/>
            <person name="Lyhne E.K."/>
            <person name="Kogle M.E."/>
            <person name="Barry K."/>
            <person name="Clum A."/>
            <person name="Na H."/>
            <person name="Ledsgaard L."/>
            <person name="Lin J."/>
            <person name="Lipzen A."/>
            <person name="Kuo A."/>
            <person name="Riley R."/>
            <person name="Mondo S."/>
            <person name="LaButti K."/>
            <person name="Haridas S."/>
            <person name="Pangalinan J."/>
            <person name="Salamov A.A."/>
            <person name="Simmons B.A."/>
            <person name="Magnuson J.K."/>
            <person name="Chen J."/>
            <person name="Drula E."/>
            <person name="Henrissat B."/>
            <person name="Wiebenga A."/>
            <person name="Lubbers R.J."/>
            <person name="Gomes A.C."/>
            <person name="Makela M.R."/>
            <person name="Stajich J."/>
            <person name="Grigoriev I.V."/>
            <person name="Mortensen U.H."/>
            <person name="De vries R.P."/>
            <person name="Baker S.E."/>
            <person name="Andersen M.R."/>
        </authorList>
    </citation>
    <scope>NUCLEOTIDE SEQUENCE [LARGE SCALE GENOMIC DNA]</scope>
    <source>
        <strain evidence="9 10">CBS 600.67</strain>
    </source>
</reference>
<evidence type="ECO:0000313" key="9">
    <source>
        <dbReference type="EMBL" id="KAL2823233.1"/>
    </source>
</evidence>